<protein>
    <submittedName>
        <fullName evidence="2">Uncharacterized protein</fullName>
    </submittedName>
</protein>
<evidence type="ECO:0000313" key="2">
    <source>
        <dbReference type="EMBL" id="QBK88882.1"/>
    </source>
</evidence>
<keyword evidence="1" id="KW-0472">Membrane</keyword>
<proteinExistence type="predicted"/>
<keyword evidence="1" id="KW-0812">Transmembrane</keyword>
<organism evidence="2">
    <name type="scientific">Mimivirus LCMiAC01</name>
    <dbReference type="NCBI Taxonomy" id="2506608"/>
    <lineage>
        <taxon>Viruses</taxon>
        <taxon>Varidnaviria</taxon>
        <taxon>Bamfordvirae</taxon>
        <taxon>Nucleocytoviricota</taxon>
        <taxon>Megaviricetes</taxon>
        <taxon>Imitervirales</taxon>
        <taxon>Mimiviridae</taxon>
        <taxon>Klosneuvirinae</taxon>
    </lineage>
</organism>
<keyword evidence="1" id="KW-1133">Transmembrane helix</keyword>
<accession>A0A481Z047</accession>
<evidence type="ECO:0000256" key="1">
    <source>
        <dbReference type="SAM" id="Phobius"/>
    </source>
</evidence>
<dbReference type="EMBL" id="MK500403">
    <property type="protein sequence ID" value="QBK88882.1"/>
    <property type="molecule type" value="Genomic_DNA"/>
</dbReference>
<feature type="transmembrane region" description="Helical" evidence="1">
    <location>
        <begin position="6"/>
        <end position="23"/>
    </location>
</feature>
<name>A0A481Z047_9VIRU</name>
<sequence>MITIILVMLFIGVIFIAVNITKIKTEMTQKTPRVIYRYIPRTFEAEQEDPVPASDVFDTLFSQPSPWIDSVRTYDRHKQEKINTYFVSQM</sequence>
<reference evidence="2" key="1">
    <citation type="journal article" date="2019" name="MBio">
        <title>Virus Genomes from Deep Sea Sediments Expand the Ocean Megavirome and Support Independent Origins of Viral Gigantism.</title>
        <authorList>
            <person name="Backstrom D."/>
            <person name="Yutin N."/>
            <person name="Jorgensen S.L."/>
            <person name="Dharamshi J."/>
            <person name="Homa F."/>
            <person name="Zaremba-Niedwiedzka K."/>
            <person name="Spang A."/>
            <person name="Wolf Y.I."/>
            <person name="Koonin E.V."/>
            <person name="Ettema T.J."/>
        </authorList>
    </citation>
    <scope>NUCLEOTIDE SEQUENCE</scope>
</reference>
<gene>
    <name evidence="2" type="ORF">LCMiAC01_05640</name>
</gene>